<evidence type="ECO:0000256" key="1">
    <source>
        <dbReference type="ARBA" id="ARBA00022692"/>
    </source>
</evidence>
<evidence type="ECO:0000259" key="5">
    <source>
        <dbReference type="PROSITE" id="PS50850"/>
    </source>
</evidence>
<feature type="domain" description="Major facilitator superfamily (MFS) profile" evidence="5">
    <location>
        <begin position="20"/>
        <end position="399"/>
    </location>
</feature>
<keyword evidence="7" id="KW-1185">Reference proteome</keyword>
<feature type="transmembrane region" description="Helical" evidence="4">
    <location>
        <begin position="110"/>
        <end position="131"/>
    </location>
</feature>
<reference evidence="6 7" key="1">
    <citation type="journal article" date="2011" name="J. Bacteriol.">
        <title>Complete genome sequence of seawater bacterium Glaciecola nitratireducens FR1064T.</title>
        <authorList>
            <person name="Bian F."/>
            <person name="Qin Q.L."/>
            <person name="Xie B.B."/>
            <person name="Shu Y.L."/>
            <person name="Zhang X.Y."/>
            <person name="Yu Y."/>
            <person name="Chen B."/>
            <person name="Chen X.L."/>
            <person name="Zhou B.C."/>
            <person name="Zhang Y.Z."/>
        </authorList>
    </citation>
    <scope>NUCLEOTIDE SEQUENCE [LARGE SCALE GENOMIC DNA]</scope>
    <source>
        <strain evidence="7">JCM 12485 / KCTC 12276 / FR1064</strain>
    </source>
</reference>
<feature type="transmembrane region" description="Helical" evidence="4">
    <location>
        <begin position="173"/>
        <end position="193"/>
    </location>
</feature>
<name>G4QNS7_GLANF</name>
<keyword evidence="2 4" id="KW-1133">Transmembrane helix</keyword>
<dbReference type="InterPro" id="IPR011701">
    <property type="entry name" value="MFS"/>
</dbReference>
<evidence type="ECO:0000256" key="4">
    <source>
        <dbReference type="SAM" id="Phobius"/>
    </source>
</evidence>
<feature type="transmembrane region" description="Helical" evidence="4">
    <location>
        <begin position="225"/>
        <end position="245"/>
    </location>
</feature>
<dbReference type="HOGENOM" id="CLU_001265_23_0_6"/>
<feature type="transmembrane region" description="Helical" evidence="4">
    <location>
        <begin position="58"/>
        <end position="79"/>
    </location>
</feature>
<dbReference type="GO" id="GO:0022857">
    <property type="term" value="F:transmembrane transporter activity"/>
    <property type="evidence" value="ECO:0007669"/>
    <property type="project" value="InterPro"/>
</dbReference>
<feature type="transmembrane region" description="Helical" evidence="4">
    <location>
        <begin position="309"/>
        <end position="335"/>
    </location>
</feature>
<organism evidence="6 7">
    <name type="scientific">Glaciecola nitratireducens (strain JCM 12485 / KCTC 12276 / FR1064)</name>
    <dbReference type="NCBI Taxonomy" id="1085623"/>
    <lineage>
        <taxon>Bacteria</taxon>
        <taxon>Pseudomonadati</taxon>
        <taxon>Pseudomonadota</taxon>
        <taxon>Gammaproteobacteria</taxon>
        <taxon>Alteromonadales</taxon>
        <taxon>Alteromonadaceae</taxon>
        <taxon>Brumicola</taxon>
    </lineage>
</organism>
<dbReference type="AlphaFoldDB" id="G4QNS7"/>
<feature type="transmembrane region" description="Helical" evidence="4">
    <location>
        <begin position="86"/>
        <end position="104"/>
    </location>
</feature>
<feature type="transmembrane region" description="Helical" evidence="4">
    <location>
        <begin position="257"/>
        <end position="274"/>
    </location>
</feature>
<dbReference type="InterPro" id="IPR020846">
    <property type="entry name" value="MFS_dom"/>
</dbReference>
<evidence type="ECO:0000313" key="6">
    <source>
        <dbReference type="EMBL" id="AEP31635.1"/>
    </source>
</evidence>
<dbReference type="Pfam" id="PF07690">
    <property type="entry name" value="MFS_1"/>
    <property type="match status" value="1"/>
</dbReference>
<feature type="transmembrane region" description="Helical" evidence="4">
    <location>
        <begin position="373"/>
        <end position="393"/>
    </location>
</feature>
<proteinExistence type="predicted"/>
<dbReference type="OrthoDB" id="9815356at2"/>
<dbReference type="SUPFAM" id="SSF103473">
    <property type="entry name" value="MFS general substrate transporter"/>
    <property type="match status" value="1"/>
</dbReference>
<keyword evidence="3 4" id="KW-0472">Membrane</keyword>
<feature type="transmembrane region" description="Helical" evidence="4">
    <location>
        <begin position="143"/>
        <end position="161"/>
    </location>
</feature>
<feature type="transmembrane region" description="Helical" evidence="4">
    <location>
        <begin position="347"/>
        <end position="367"/>
    </location>
</feature>
<dbReference type="PROSITE" id="PS50850">
    <property type="entry name" value="MFS"/>
    <property type="match status" value="1"/>
</dbReference>
<evidence type="ECO:0000313" key="7">
    <source>
        <dbReference type="Proteomes" id="UP000009282"/>
    </source>
</evidence>
<protein>
    <submittedName>
        <fullName evidence="6">Major facilitator family transporter</fullName>
    </submittedName>
</protein>
<dbReference type="RefSeq" id="WP_014110506.1">
    <property type="nucleotide sequence ID" value="NC_016041.1"/>
</dbReference>
<evidence type="ECO:0000256" key="3">
    <source>
        <dbReference type="ARBA" id="ARBA00023136"/>
    </source>
</evidence>
<dbReference type="Proteomes" id="UP000009282">
    <property type="component" value="Chromosome"/>
</dbReference>
<gene>
    <name evidence="6" type="ordered locus">GNIT_3541</name>
</gene>
<keyword evidence="1 4" id="KW-0812">Transmembrane</keyword>
<dbReference type="eggNOG" id="COG2814">
    <property type="taxonomic scope" value="Bacteria"/>
</dbReference>
<sequence>MKQTVEVTQAGRSQPLSNSLVTVIALCCGLIVANIYYAQPIIELLAPDVGLSTHSASLIVSLTQIGYALGLFFLVPLADLIENKRLMLLTLLISFLSLIAIALADSPSVLLILCLTVGISSVSVQILIPLAAHLSSDAKRGQVLGNIMAGLLLGILLARPISSLIADHFGWRAVFYFAAGCMVFIAAVIYFAIPIRQPSHKTSYFALLKSLKQLIVSQAVLRQRAFYQALMFASFSLFWTSVPVVLAREYGLSQTEIAVFALVGAAGAIAAPIAGRLADMGYTHQVSLVAKVMAVVCFLPTLYELPHGVIVLALTGVLIDFAVQANMVLGQRAVYELVPESRARLNAIYMTSIFLGGALGSLIASPLYESGGWSSVAIVAAIMPLISLIAFGINARKSKVA</sequence>
<dbReference type="PANTHER" id="PTHR42910:SF1">
    <property type="entry name" value="MAJOR FACILITATOR SUPERFAMILY (MFS) PROFILE DOMAIN-CONTAINING PROTEIN"/>
    <property type="match status" value="1"/>
</dbReference>
<feature type="transmembrane region" description="Helical" evidence="4">
    <location>
        <begin position="20"/>
        <end position="38"/>
    </location>
</feature>
<dbReference type="Gene3D" id="1.20.1250.20">
    <property type="entry name" value="MFS general substrate transporter like domains"/>
    <property type="match status" value="1"/>
</dbReference>
<dbReference type="PANTHER" id="PTHR42910">
    <property type="entry name" value="TRANSPORTER SCO4007-RELATED"/>
    <property type="match status" value="1"/>
</dbReference>
<accession>G4QNS7</accession>
<dbReference type="KEGG" id="gni:GNIT_3541"/>
<dbReference type="EMBL" id="CP003060">
    <property type="protein sequence ID" value="AEP31635.1"/>
    <property type="molecule type" value="Genomic_DNA"/>
</dbReference>
<dbReference type="InterPro" id="IPR036259">
    <property type="entry name" value="MFS_trans_sf"/>
</dbReference>
<dbReference type="CDD" id="cd17324">
    <property type="entry name" value="MFS_NepI_like"/>
    <property type="match status" value="1"/>
</dbReference>
<evidence type="ECO:0000256" key="2">
    <source>
        <dbReference type="ARBA" id="ARBA00022989"/>
    </source>
</evidence>
<feature type="transmembrane region" description="Helical" evidence="4">
    <location>
        <begin position="286"/>
        <end position="303"/>
    </location>
</feature>